<keyword evidence="3 6" id="KW-0812">Transmembrane</keyword>
<dbReference type="Pfam" id="PF00001">
    <property type="entry name" value="7tm_1"/>
    <property type="match status" value="1"/>
</dbReference>
<proteinExistence type="inferred from homology"/>
<dbReference type="PANTHER" id="PTHR46641">
    <property type="entry name" value="FMRFAMIDE RECEPTOR-RELATED"/>
    <property type="match status" value="1"/>
</dbReference>
<dbReference type="InterPro" id="IPR052954">
    <property type="entry name" value="GPCR-Ligand_Int"/>
</dbReference>
<gene>
    <name evidence="8" type="ORF">Ocin01_14094</name>
</gene>
<evidence type="ECO:0000256" key="4">
    <source>
        <dbReference type="ARBA" id="ARBA00022989"/>
    </source>
</evidence>
<dbReference type="SUPFAM" id="SSF81321">
    <property type="entry name" value="Family A G protein-coupled receptor-like"/>
    <property type="match status" value="1"/>
</dbReference>
<dbReference type="PANTHER" id="PTHR46641:SF18">
    <property type="entry name" value="G-PROTEIN COUPLED RECEPTORS FAMILY 1 PROFILE DOMAIN-CONTAINING PROTEIN"/>
    <property type="match status" value="1"/>
</dbReference>
<feature type="transmembrane region" description="Helical" evidence="6">
    <location>
        <begin position="184"/>
        <end position="204"/>
    </location>
</feature>
<dbReference type="PROSITE" id="PS00237">
    <property type="entry name" value="G_PROTEIN_RECEP_F1_1"/>
    <property type="match status" value="1"/>
</dbReference>
<evidence type="ECO:0000256" key="6">
    <source>
        <dbReference type="SAM" id="Phobius"/>
    </source>
</evidence>
<feature type="transmembrane region" description="Helical" evidence="6">
    <location>
        <begin position="99"/>
        <end position="125"/>
    </location>
</feature>
<keyword evidence="4 6" id="KW-1133">Transmembrane helix</keyword>
<dbReference type="AlphaFoldDB" id="A0A1D2MHV8"/>
<evidence type="ECO:0000313" key="8">
    <source>
        <dbReference type="EMBL" id="ODM92587.1"/>
    </source>
</evidence>
<evidence type="ECO:0000256" key="3">
    <source>
        <dbReference type="ARBA" id="ARBA00022692"/>
    </source>
</evidence>
<evidence type="ECO:0000256" key="1">
    <source>
        <dbReference type="ARBA" id="ARBA00004370"/>
    </source>
</evidence>
<dbReference type="InterPro" id="IPR000276">
    <property type="entry name" value="GPCR_Rhodpsn"/>
</dbReference>
<accession>A0A1D2MHV8</accession>
<dbReference type="PROSITE" id="PS50262">
    <property type="entry name" value="G_PROTEIN_RECEP_F1_2"/>
    <property type="match status" value="1"/>
</dbReference>
<dbReference type="STRING" id="48709.A0A1D2MHV8"/>
<keyword evidence="5 6" id="KW-0472">Membrane</keyword>
<name>A0A1D2MHV8_ORCCI</name>
<keyword evidence="8" id="KW-0675">Receptor</keyword>
<dbReference type="OrthoDB" id="10011262at2759"/>
<reference evidence="8 9" key="1">
    <citation type="journal article" date="2016" name="Genome Biol. Evol.">
        <title>Gene Family Evolution Reflects Adaptation to Soil Environmental Stressors in the Genome of the Collembolan Orchesella cincta.</title>
        <authorList>
            <person name="Faddeeva-Vakhrusheva A."/>
            <person name="Derks M.F."/>
            <person name="Anvar S.Y."/>
            <person name="Agamennone V."/>
            <person name="Suring W."/>
            <person name="Smit S."/>
            <person name="van Straalen N.M."/>
            <person name="Roelofs D."/>
        </authorList>
    </citation>
    <scope>NUCLEOTIDE SEQUENCE [LARGE SCALE GENOMIC DNA]</scope>
    <source>
        <tissue evidence="8">Mixed pool</tissue>
    </source>
</reference>
<evidence type="ECO:0000256" key="5">
    <source>
        <dbReference type="ARBA" id="ARBA00023136"/>
    </source>
</evidence>
<dbReference type="EMBL" id="LJIJ01001195">
    <property type="protein sequence ID" value="ODM92587.1"/>
    <property type="molecule type" value="Genomic_DNA"/>
</dbReference>
<comment type="subcellular location">
    <subcellularLocation>
        <location evidence="1">Membrane</location>
    </subcellularLocation>
</comment>
<feature type="transmembrane region" description="Helical" evidence="6">
    <location>
        <begin position="255"/>
        <end position="273"/>
    </location>
</feature>
<feature type="transmembrane region" description="Helical" evidence="6">
    <location>
        <begin position="57"/>
        <end position="87"/>
    </location>
</feature>
<keyword evidence="9" id="KW-1185">Reference proteome</keyword>
<feature type="transmembrane region" description="Helical" evidence="6">
    <location>
        <begin position="330"/>
        <end position="349"/>
    </location>
</feature>
<dbReference type="InterPro" id="IPR017452">
    <property type="entry name" value="GPCR_Rhodpsn_7TM"/>
</dbReference>
<organism evidence="8 9">
    <name type="scientific">Orchesella cincta</name>
    <name type="common">Springtail</name>
    <name type="synonym">Podura cincta</name>
    <dbReference type="NCBI Taxonomy" id="48709"/>
    <lineage>
        <taxon>Eukaryota</taxon>
        <taxon>Metazoa</taxon>
        <taxon>Ecdysozoa</taxon>
        <taxon>Arthropoda</taxon>
        <taxon>Hexapoda</taxon>
        <taxon>Collembola</taxon>
        <taxon>Entomobryomorpha</taxon>
        <taxon>Entomobryoidea</taxon>
        <taxon>Orchesellidae</taxon>
        <taxon>Orchesellinae</taxon>
        <taxon>Orchesella</taxon>
    </lineage>
</organism>
<feature type="domain" description="G-protein coupled receptors family 1 profile" evidence="7">
    <location>
        <begin position="79"/>
        <end position="347"/>
    </location>
</feature>
<feature type="transmembrane region" description="Helical" evidence="6">
    <location>
        <begin position="145"/>
        <end position="163"/>
    </location>
</feature>
<sequence length="420" mass="48769">MNCTDYTTDEYLPEIFTCQIIDLSEHKLCSEHKPNVCIRCSILGKFFTGESIYETKAIGHVICVFLWSLTVIVGVHGVATNFLIVIITRRINSQRPFDILIMFLAMFDLLCSGSTVVGMTVHVAFYQSWVNKNFWTMHWFHKSTLAILLCRTASTYMAMLITMERFLVLKFPFQTRYWFSTRKTILLAIGVIVVSLILNVPRFLMFEVEPNHFQSANITALHDFTYIVGVTHIFGWNTICFFFENLWDMNEHLDFLAPLPVLLVFNVLSYAKVQKMQNRRKQLDMGVKAEIETVRLFLPVVIAYFSTNVVPFVHFFIAYFTDTFYRELNAAVGLSIAINSAVNFQIYYYQRKAFRMETKAFIPKWYKFVSVFRPNEAMLHRDNTVDTGTETRSTDSALLTNKNTFKSWVNWKAESGVEIS</sequence>
<comment type="similarity">
    <text evidence="2">Belongs to the G-protein coupled receptor 1 family.</text>
</comment>
<dbReference type="Gene3D" id="1.20.1070.10">
    <property type="entry name" value="Rhodopsin 7-helix transmembrane proteins"/>
    <property type="match status" value="1"/>
</dbReference>
<evidence type="ECO:0000313" key="9">
    <source>
        <dbReference type="Proteomes" id="UP000094527"/>
    </source>
</evidence>
<feature type="transmembrane region" description="Helical" evidence="6">
    <location>
        <begin position="294"/>
        <end position="318"/>
    </location>
</feature>
<comment type="caution">
    <text evidence="8">The sequence shown here is derived from an EMBL/GenBank/DDBJ whole genome shotgun (WGS) entry which is preliminary data.</text>
</comment>
<evidence type="ECO:0000259" key="7">
    <source>
        <dbReference type="PROSITE" id="PS50262"/>
    </source>
</evidence>
<dbReference type="SMART" id="SM01381">
    <property type="entry name" value="7TM_GPCR_Srsx"/>
    <property type="match status" value="1"/>
</dbReference>
<dbReference type="Proteomes" id="UP000094527">
    <property type="component" value="Unassembled WGS sequence"/>
</dbReference>
<dbReference type="GO" id="GO:0004930">
    <property type="term" value="F:G protein-coupled receptor activity"/>
    <property type="evidence" value="ECO:0007669"/>
    <property type="project" value="InterPro"/>
</dbReference>
<protein>
    <submittedName>
        <fullName evidence="8">FMRFamide receptor</fullName>
    </submittedName>
</protein>
<evidence type="ECO:0000256" key="2">
    <source>
        <dbReference type="ARBA" id="ARBA00010663"/>
    </source>
</evidence>
<dbReference type="GO" id="GO:0016020">
    <property type="term" value="C:membrane"/>
    <property type="evidence" value="ECO:0007669"/>
    <property type="project" value="UniProtKB-SubCell"/>
</dbReference>